<protein>
    <recommendedName>
        <fullName evidence="4 13">Trigger factor</fullName>
        <shortName evidence="13">TF</shortName>
        <ecNumber evidence="3 13">5.2.1.8</ecNumber>
    </recommendedName>
    <alternativeName>
        <fullName evidence="12 13">PPIase</fullName>
    </alternativeName>
</protein>
<dbReference type="PANTHER" id="PTHR30560:SF3">
    <property type="entry name" value="TRIGGER FACTOR-LIKE PROTEIN TIG, CHLOROPLASTIC"/>
    <property type="match status" value="1"/>
</dbReference>
<dbReference type="GO" id="GO:0043335">
    <property type="term" value="P:protein unfolding"/>
    <property type="evidence" value="ECO:0007669"/>
    <property type="project" value="TreeGrafter"/>
</dbReference>
<dbReference type="InterPro" id="IPR001179">
    <property type="entry name" value="PPIase_FKBP_dom"/>
</dbReference>
<keyword evidence="8 13" id="KW-0143">Chaperone</keyword>
<dbReference type="Gene3D" id="3.30.70.1050">
    <property type="entry name" value="Trigger factor ribosome-binding domain"/>
    <property type="match status" value="1"/>
</dbReference>
<dbReference type="FunFam" id="3.10.50.40:FF:000001">
    <property type="entry name" value="Trigger factor"/>
    <property type="match status" value="1"/>
</dbReference>
<evidence type="ECO:0000256" key="15">
    <source>
        <dbReference type="RuleBase" id="RU003914"/>
    </source>
</evidence>
<evidence type="ECO:0000256" key="4">
    <source>
        <dbReference type="ARBA" id="ARBA00016902"/>
    </source>
</evidence>
<keyword evidence="10 13" id="KW-0131">Cell cycle</keyword>
<evidence type="ECO:0000256" key="13">
    <source>
        <dbReference type="HAMAP-Rule" id="MF_00303"/>
    </source>
</evidence>
<keyword evidence="16" id="KW-0175">Coiled coil</keyword>
<comment type="catalytic activity">
    <reaction evidence="1 13 14">
        <text>[protein]-peptidylproline (omega=180) = [protein]-peptidylproline (omega=0)</text>
        <dbReference type="Rhea" id="RHEA:16237"/>
        <dbReference type="Rhea" id="RHEA-COMP:10747"/>
        <dbReference type="Rhea" id="RHEA-COMP:10748"/>
        <dbReference type="ChEBI" id="CHEBI:83833"/>
        <dbReference type="ChEBI" id="CHEBI:83834"/>
        <dbReference type="EC" id="5.2.1.8"/>
    </reaction>
</comment>
<dbReference type="SUPFAM" id="SSF109998">
    <property type="entry name" value="Triger factor/SurA peptide-binding domain-like"/>
    <property type="match status" value="1"/>
</dbReference>
<dbReference type="InterPro" id="IPR046357">
    <property type="entry name" value="PPIase_dom_sf"/>
</dbReference>
<dbReference type="GO" id="GO:0005737">
    <property type="term" value="C:cytoplasm"/>
    <property type="evidence" value="ECO:0007669"/>
    <property type="project" value="UniProtKB-SubCell"/>
</dbReference>
<keyword evidence="6 13" id="KW-0132">Cell division</keyword>
<sequence>MNVKVENIEKNVVKLEITVDSEKFNEAVKKSFKKNAKRFNVPGFRKGKAPLNIIKKYYGEGVLFEDAINFCCEDTYPKAIEENNIKPVDYPQIDVVQIGEGKDFIYTAEVTTVPEVKLGEYKGVEVKKVSYEVEDEAVENELKSMQEKNARVSLKEEGEIEKGNIAIIDFKGYVDGKAFEGGEAKDYEIEIGSGTFIGDFEDQLVGLKKDESKEVNVSFPEEYGREDLNGKPATFEVTIKDIKVKELPALDDEFAKEVSEFDTLEELKSDIKDRMKKELSEKAKAEYEEAVVEAVAANAEIEIPKVMIEKEIENMVRDLEMRLKYQGLDLKSYYEFTNSSEEKVKEYMRETAEKRVKTDLIMQEIAKVEDIKATEEELKEKAMEVAKQYGQKDIEKTAELIVNAQKAYLEIDIVNGKVLDLLVENSKEIA</sequence>
<dbReference type="Gene3D" id="1.10.3120.10">
    <property type="entry name" value="Trigger factor, C-terminal domain"/>
    <property type="match status" value="1"/>
</dbReference>
<dbReference type="GO" id="GO:0015031">
    <property type="term" value="P:protein transport"/>
    <property type="evidence" value="ECO:0007669"/>
    <property type="project" value="UniProtKB-UniRule"/>
</dbReference>
<evidence type="ECO:0000256" key="16">
    <source>
        <dbReference type="SAM" id="Coils"/>
    </source>
</evidence>
<gene>
    <name evidence="13" type="primary">tig</name>
    <name evidence="18" type="ORF">EXM69_16310</name>
</gene>
<evidence type="ECO:0000256" key="9">
    <source>
        <dbReference type="ARBA" id="ARBA00023235"/>
    </source>
</evidence>
<reference evidence="18 19" key="1">
    <citation type="submission" date="2019-02" db="EMBL/GenBank/DDBJ databases">
        <title>Genome sequencing of Clostridium botulinum clinical isolates.</title>
        <authorList>
            <person name="Brunt J."/>
            <person name="Van Vliet A.H.M."/>
            <person name="Stringer S.C."/>
            <person name="Grant K.A."/>
            <person name="Carter A.C."/>
            <person name="Peck M.W."/>
        </authorList>
    </citation>
    <scope>NUCLEOTIDE SEQUENCE [LARGE SCALE GENOMIC DNA]</scope>
    <source>
        <strain evidence="18 19">H142660711</strain>
    </source>
</reference>
<dbReference type="NCBIfam" id="TIGR00115">
    <property type="entry name" value="tig"/>
    <property type="match status" value="1"/>
</dbReference>
<dbReference type="FunFam" id="1.10.3120.10:FF:000010">
    <property type="entry name" value="Trigger factor"/>
    <property type="match status" value="1"/>
</dbReference>
<feature type="coiled-coil region" evidence="16">
    <location>
        <begin position="361"/>
        <end position="388"/>
    </location>
</feature>
<comment type="similarity">
    <text evidence="2 13 15">Belongs to the FKBP-type PPIase family. Tig subfamily.</text>
</comment>
<dbReference type="SMR" id="A0A846I211"/>
<evidence type="ECO:0000313" key="18">
    <source>
        <dbReference type="EMBL" id="NEZ93462.1"/>
    </source>
</evidence>
<dbReference type="EC" id="5.2.1.8" evidence="3 13"/>
<dbReference type="InterPro" id="IPR008881">
    <property type="entry name" value="Trigger_fac_ribosome-bd_bac"/>
</dbReference>
<dbReference type="Pfam" id="PF00254">
    <property type="entry name" value="FKBP_C"/>
    <property type="match status" value="1"/>
</dbReference>
<evidence type="ECO:0000256" key="5">
    <source>
        <dbReference type="ARBA" id="ARBA00022490"/>
    </source>
</evidence>
<comment type="subcellular location">
    <subcellularLocation>
        <location evidence="13">Cytoplasm</location>
    </subcellularLocation>
    <text evidence="13">About half TF is bound to the ribosome near the polypeptide exit tunnel while the other half is free in the cytoplasm.</text>
</comment>
<keyword evidence="9 13" id="KW-0413">Isomerase</keyword>
<dbReference type="GO" id="GO:0051083">
    <property type="term" value="P:'de novo' cotranslational protein folding"/>
    <property type="evidence" value="ECO:0007669"/>
    <property type="project" value="TreeGrafter"/>
</dbReference>
<dbReference type="InterPro" id="IPR027304">
    <property type="entry name" value="Trigger_fact/SurA_dom_sf"/>
</dbReference>
<dbReference type="Pfam" id="PF05697">
    <property type="entry name" value="Trigger_N"/>
    <property type="match status" value="1"/>
</dbReference>
<comment type="caution">
    <text evidence="18">The sequence shown here is derived from an EMBL/GenBank/DDBJ whole genome shotgun (WGS) entry which is preliminary data.</text>
</comment>
<dbReference type="PIRSF" id="PIRSF003095">
    <property type="entry name" value="Trigger_factor"/>
    <property type="match status" value="1"/>
</dbReference>
<keyword evidence="5 13" id="KW-0963">Cytoplasm</keyword>
<keyword evidence="7 13" id="KW-0697">Rotamase</keyword>
<dbReference type="GO" id="GO:0003755">
    <property type="term" value="F:peptidyl-prolyl cis-trans isomerase activity"/>
    <property type="evidence" value="ECO:0007669"/>
    <property type="project" value="UniProtKB-UniRule"/>
</dbReference>
<dbReference type="GO" id="GO:0051301">
    <property type="term" value="P:cell division"/>
    <property type="evidence" value="ECO:0007669"/>
    <property type="project" value="UniProtKB-KW"/>
</dbReference>
<dbReference type="InterPro" id="IPR037041">
    <property type="entry name" value="Trigger_fac_C_sf"/>
</dbReference>
<dbReference type="AlphaFoldDB" id="A0A846I211"/>
<dbReference type="InterPro" id="IPR008880">
    <property type="entry name" value="Trigger_fac_C"/>
</dbReference>
<evidence type="ECO:0000256" key="12">
    <source>
        <dbReference type="ARBA" id="ARBA00029986"/>
    </source>
</evidence>
<comment type="function">
    <text evidence="11 13">Involved in protein export. Acts as a chaperone by maintaining the newly synthesized protein in an open conformation. Functions as a peptidyl-prolyl cis-trans isomerase.</text>
</comment>
<comment type="domain">
    <text evidence="13">Consists of 3 domains; the N-terminus binds the ribosome, the middle domain has PPIase activity, while the C-terminus has intrinsic chaperone activity on its own.</text>
</comment>
<dbReference type="SUPFAM" id="SSF102735">
    <property type="entry name" value="Trigger factor ribosome-binding domain"/>
    <property type="match status" value="1"/>
</dbReference>
<name>A0A846I211_CLOBO</name>
<feature type="domain" description="PPIase FKBP-type" evidence="17">
    <location>
        <begin position="163"/>
        <end position="248"/>
    </location>
</feature>
<dbReference type="GO" id="GO:0044183">
    <property type="term" value="F:protein folding chaperone"/>
    <property type="evidence" value="ECO:0007669"/>
    <property type="project" value="TreeGrafter"/>
</dbReference>
<evidence type="ECO:0000256" key="11">
    <source>
        <dbReference type="ARBA" id="ARBA00024849"/>
    </source>
</evidence>
<evidence type="ECO:0000256" key="8">
    <source>
        <dbReference type="ARBA" id="ARBA00023186"/>
    </source>
</evidence>
<evidence type="ECO:0000256" key="2">
    <source>
        <dbReference type="ARBA" id="ARBA00005464"/>
    </source>
</evidence>
<evidence type="ECO:0000259" key="17">
    <source>
        <dbReference type="PROSITE" id="PS50059"/>
    </source>
</evidence>
<dbReference type="SUPFAM" id="SSF54534">
    <property type="entry name" value="FKBP-like"/>
    <property type="match status" value="1"/>
</dbReference>
<evidence type="ECO:0000256" key="6">
    <source>
        <dbReference type="ARBA" id="ARBA00022618"/>
    </source>
</evidence>
<dbReference type="Proteomes" id="UP000473887">
    <property type="component" value="Unassembled WGS sequence"/>
</dbReference>
<evidence type="ECO:0000256" key="14">
    <source>
        <dbReference type="PROSITE-ProRule" id="PRU00277"/>
    </source>
</evidence>
<dbReference type="GO" id="GO:0043022">
    <property type="term" value="F:ribosome binding"/>
    <property type="evidence" value="ECO:0007669"/>
    <property type="project" value="TreeGrafter"/>
</dbReference>
<organism evidence="18 19">
    <name type="scientific">Clostridium botulinum</name>
    <dbReference type="NCBI Taxonomy" id="1491"/>
    <lineage>
        <taxon>Bacteria</taxon>
        <taxon>Bacillati</taxon>
        <taxon>Bacillota</taxon>
        <taxon>Clostridia</taxon>
        <taxon>Eubacteriales</taxon>
        <taxon>Clostridiaceae</taxon>
        <taxon>Clostridium</taxon>
    </lineage>
</organism>
<evidence type="ECO:0000256" key="7">
    <source>
        <dbReference type="ARBA" id="ARBA00023110"/>
    </source>
</evidence>
<dbReference type="EMBL" id="SGKC01000040">
    <property type="protein sequence ID" value="NEZ93462.1"/>
    <property type="molecule type" value="Genomic_DNA"/>
</dbReference>
<evidence type="ECO:0000256" key="3">
    <source>
        <dbReference type="ARBA" id="ARBA00013194"/>
    </source>
</evidence>
<dbReference type="Gene3D" id="3.10.50.40">
    <property type="match status" value="1"/>
</dbReference>
<proteinExistence type="inferred from homology"/>
<dbReference type="PROSITE" id="PS50059">
    <property type="entry name" value="FKBP_PPIASE"/>
    <property type="match status" value="1"/>
</dbReference>
<dbReference type="Pfam" id="PF05698">
    <property type="entry name" value="Trigger_C"/>
    <property type="match status" value="1"/>
</dbReference>
<evidence type="ECO:0000256" key="1">
    <source>
        <dbReference type="ARBA" id="ARBA00000971"/>
    </source>
</evidence>
<accession>A0A846I211</accession>
<evidence type="ECO:0000256" key="10">
    <source>
        <dbReference type="ARBA" id="ARBA00023306"/>
    </source>
</evidence>
<dbReference type="PANTHER" id="PTHR30560">
    <property type="entry name" value="TRIGGER FACTOR CHAPERONE AND PEPTIDYL-PROLYL CIS/TRANS ISOMERASE"/>
    <property type="match status" value="1"/>
</dbReference>
<dbReference type="InterPro" id="IPR036611">
    <property type="entry name" value="Trigger_fac_ribosome-bd_sf"/>
</dbReference>
<evidence type="ECO:0000313" key="19">
    <source>
        <dbReference type="Proteomes" id="UP000473887"/>
    </source>
</evidence>
<dbReference type="RefSeq" id="WP_003361657.1">
    <property type="nucleotide sequence ID" value="NZ_CP013707.1"/>
</dbReference>
<dbReference type="InterPro" id="IPR005215">
    <property type="entry name" value="Trig_fac"/>
</dbReference>
<dbReference type="HAMAP" id="MF_00303">
    <property type="entry name" value="Trigger_factor_Tig"/>
    <property type="match status" value="1"/>
</dbReference>